<comment type="caution">
    <text evidence="5">The sequence shown here is derived from an EMBL/GenBank/DDBJ whole genome shotgun (WGS) entry which is preliminary data.</text>
</comment>
<evidence type="ECO:0000256" key="3">
    <source>
        <dbReference type="SAM" id="SignalP"/>
    </source>
</evidence>
<dbReference type="GO" id="GO:0046872">
    <property type="term" value="F:metal ion binding"/>
    <property type="evidence" value="ECO:0007669"/>
    <property type="project" value="UniProtKB-KW"/>
</dbReference>
<evidence type="ECO:0000256" key="1">
    <source>
        <dbReference type="ARBA" id="ARBA00022723"/>
    </source>
</evidence>
<dbReference type="EMBL" id="SLWF01000004">
    <property type="protein sequence ID" value="TCN87968.1"/>
    <property type="molecule type" value="Genomic_DNA"/>
</dbReference>
<dbReference type="OrthoDB" id="7156875at2"/>
<dbReference type="Gene3D" id="3.40.50.410">
    <property type="entry name" value="von Willebrand factor, type A domain"/>
    <property type="match status" value="1"/>
</dbReference>
<organism evidence="5 6">
    <name type="scientific">Shewanella fodinae</name>
    <dbReference type="NCBI Taxonomy" id="552357"/>
    <lineage>
        <taxon>Bacteria</taxon>
        <taxon>Pseudomonadati</taxon>
        <taxon>Pseudomonadota</taxon>
        <taxon>Gammaproteobacteria</taxon>
        <taxon>Alteromonadales</taxon>
        <taxon>Shewanellaceae</taxon>
        <taxon>Shewanella</taxon>
    </lineage>
</organism>
<feature type="signal peptide" evidence="3">
    <location>
        <begin position="1"/>
        <end position="23"/>
    </location>
</feature>
<evidence type="ECO:0000313" key="6">
    <source>
        <dbReference type="Proteomes" id="UP000294832"/>
    </source>
</evidence>
<dbReference type="SUPFAM" id="SSF53300">
    <property type="entry name" value="vWA-like"/>
    <property type="match status" value="1"/>
</dbReference>
<dbReference type="AlphaFoldDB" id="A0A4R2FJH6"/>
<gene>
    <name evidence="5" type="ORF">EDC91_104102</name>
</gene>
<name>A0A4R2FJH6_9GAMM</name>
<proteinExistence type="predicted"/>
<dbReference type="Pfam" id="PF05567">
    <property type="entry name" value="T4P_PilY1"/>
    <property type="match status" value="1"/>
</dbReference>
<evidence type="ECO:0000256" key="2">
    <source>
        <dbReference type="ARBA" id="ARBA00022837"/>
    </source>
</evidence>
<feature type="domain" description="PilY1 beta-propeller" evidence="4">
    <location>
        <begin position="707"/>
        <end position="953"/>
    </location>
</feature>
<evidence type="ECO:0000259" key="4">
    <source>
        <dbReference type="Pfam" id="PF05567"/>
    </source>
</evidence>
<protein>
    <submittedName>
        <fullName evidence="5">Type IV pilus assembly protein PilY1</fullName>
    </submittedName>
</protein>
<dbReference type="InterPro" id="IPR036465">
    <property type="entry name" value="vWFA_dom_sf"/>
</dbReference>
<dbReference type="RefSeq" id="WP_133038079.1">
    <property type="nucleotide sequence ID" value="NZ_SLWF01000004.1"/>
</dbReference>
<reference evidence="5 6" key="1">
    <citation type="submission" date="2019-03" db="EMBL/GenBank/DDBJ databases">
        <title>Freshwater and sediment microbial communities from various areas in North America, analyzing microbe dynamics in response to fracking.</title>
        <authorList>
            <person name="Lamendella R."/>
        </authorList>
    </citation>
    <scope>NUCLEOTIDE SEQUENCE [LARGE SCALE GENOMIC DNA]</scope>
    <source>
        <strain evidence="5 6">74A</strain>
    </source>
</reference>
<sequence>MKLKQTICTFIVALVVSFGSSWADDTELYLLAPANNGKSKVLIIFDNSASMDTLETEIKGSYDPTVTYPPIGSSHSYQSNMIYATVGTGTDNMSLPNPDSPSQSTRFNELLNGCAAAREALATYGRFTGYVREYYSSGSDRGTWQPLANNSGANTNNPVECFEDIEAGNASNNNDLTGYDDGFPQNNVYTSSGGRWGTRTYYPWGSPSQQNLSDLFASGPLVTLYTDNYLRWYHGTDTGAVDISRLNIAKEAITGVISSMSAVDFGLAIFNLDYPNEGDRDGGRIIAGIRPRNASEKQDLIDTIVGLPAETNTPLCETLYEAYSYFSNNSVTFAHDDSNYSSLNYKGNKPPYDASIESGGLYKSPMSNCSDIAYIIYITDGEPTLDNSADQRIQNLVGSRSLDTTQDKKTDNGDYAAYTYDYDKYGRPIKSYMPALASYMYWHDQVLSTDTFQQVKTYTIGFALDENSVAEPLLIETAKRGGGKYYAANNVTTLQNAISNALDQITYEGQRFSAPGVAYSNADPTRTLDAAYYALFEPNHGPRWAGNLKKFKINASGTLVDVNGNNAISATGGIKETACSFWSSCSPKPDGFYVEDGGAARQIDPAHRKLLSNIGASGALAALNKSTASSYAGGDANLFSLMNMSEDPNSTTSAQLDKAFEWLKGFNVDLDSDGTPMSTDYGGIRGDIMGDPMHSQPLAIDYGGTNGVYIFVGTNEGMFHAFKDAGASVSESWAFMPFNMLANVQTLRDNDYSNGHSVYGIDGSPVSYIKRASDGSIEKAWLFVGLRRGGSSYYALDVTNPEAPSLMWHIDSSSTGFAELGQTWSTPVVTKVPGNDNPVIIFGGGYNIGYDAGSGSNSLGRDVYIVDAEKGTLKYTFGIGGQTALPGITDSIAGSIALLDSNSDGVTDRMYAADLGGNVWRMDMPSTDTSAWSAFKFASLGGSLTNNRRFFYEPVIAQTEFTNVSTITYTDASGSTTSTVASQNVPYDAVTLGSGDRASPLGTTTDDMFFVLQDRNVVTKTFGASGASIPDPIDLTNLYDVTSASPTTDDDNLAFGTKLGWYFNFSGVGEKSLSPATIFKGKVYFTSFTPSLDNPQNTCQISSEGRLYIFDLHKGGRSSQEYIDICENCIPQPPKLITPPLADDIADNPPLSLIIGRGNCVDGQCSGTVNLDVGLTTNKIYYHVNEH</sequence>
<keyword evidence="3" id="KW-0732">Signal</keyword>
<keyword evidence="1" id="KW-0479">Metal-binding</keyword>
<keyword evidence="6" id="KW-1185">Reference proteome</keyword>
<evidence type="ECO:0000313" key="5">
    <source>
        <dbReference type="EMBL" id="TCN87968.1"/>
    </source>
</evidence>
<accession>A0A4R2FJH6</accession>
<dbReference type="Proteomes" id="UP000294832">
    <property type="component" value="Unassembled WGS sequence"/>
</dbReference>
<feature type="chain" id="PRO_5020285916" evidence="3">
    <location>
        <begin position="24"/>
        <end position="1187"/>
    </location>
</feature>
<keyword evidence="2" id="KW-0106">Calcium</keyword>
<dbReference type="InterPro" id="IPR008707">
    <property type="entry name" value="B-propeller_PilY1"/>
</dbReference>